<dbReference type="GO" id="GO:0042601">
    <property type="term" value="C:endospore-forming forespore"/>
    <property type="evidence" value="ECO:0007669"/>
    <property type="project" value="InterPro"/>
</dbReference>
<dbReference type="EMBL" id="AVBF01000012">
    <property type="protein sequence ID" value="KGP73484.1"/>
    <property type="molecule type" value="Genomic_DNA"/>
</dbReference>
<feature type="region of interest" description="Disordered" evidence="3">
    <location>
        <begin position="1"/>
        <end position="48"/>
    </location>
</feature>
<accession>A0A0A2TD58</accession>
<dbReference type="GO" id="GO:0030435">
    <property type="term" value="P:sporulation resulting in formation of a cellular spore"/>
    <property type="evidence" value="ECO:0007669"/>
    <property type="project" value="UniProtKB-KW"/>
</dbReference>
<name>A0A0A2TD58_9BACI</name>
<proteinExistence type="evidence at transcript level"/>
<dbReference type="STRING" id="1385514.N782_04470"/>
<keyword evidence="1 2" id="KW-0749">Sporulation</keyword>
<feature type="compositionally biased region" description="Basic and acidic residues" evidence="3">
    <location>
        <begin position="1"/>
        <end position="10"/>
    </location>
</feature>
<sequence>MGNPKKDSKHFVPSHLGTQSREAGGNKGKQMQIQNTHKPKVIKTKGKK</sequence>
<gene>
    <name evidence="2" type="primary">sspN</name>
    <name evidence="4" type="ORF">N782_04470</name>
</gene>
<comment type="similarity">
    <text evidence="2">Belongs to the SspN family.</text>
</comment>
<dbReference type="InterPro" id="IPR012612">
    <property type="entry name" value="SASP_SspN"/>
</dbReference>
<dbReference type="RefSeq" id="WP_036817466.1">
    <property type="nucleotide sequence ID" value="NZ_AVBF01000012.1"/>
</dbReference>
<evidence type="ECO:0000313" key="4">
    <source>
        <dbReference type="EMBL" id="KGP73484.1"/>
    </source>
</evidence>
<dbReference type="Proteomes" id="UP000030147">
    <property type="component" value="Unassembled WGS sequence"/>
</dbReference>
<dbReference type="OrthoDB" id="2455637at2"/>
<evidence type="ECO:0000256" key="1">
    <source>
        <dbReference type="ARBA" id="ARBA00022969"/>
    </source>
</evidence>
<dbReference type="HAMAP" id="MF_01505">
    <property type="entry name" value="SspN"/>
    <property type="match status" value="1"/>
</dbReference>
<dbReference type="NCBIfam" id="NF006904">
    <property type="entry name" value="PRK09398.1"/>
    <property type="match status" value="1"/>
</dbReference>
<evidence type="ECO:0000256" key="2">
    <source>
        <dbReference type="HAMAP-Rule" id="MF_01505"/>
    </source>
</evidence>
<dbReference type="eggNOG" id="ENOG5033HHC">
    <property type="taxonomic scope" value="Bacteria"/>
</dbReference>
<evidence type="ECO:0000313" key="5">
    <source>
        <dbReference type="Proteomes" id="UP000030147"/>
    </source>
</evidence>
<evidence type="ECO:0000256" key="3">
    <source>
        <dbReference type="SAM" id="MobiDB-lite"/>
    </source>
</evidence>
<dbReference type="AlphaFoldDB" id="A0A0A2TD58"/>
<feature type="compositionally biased region" description="Basic residues" evidence="3">
    <location>
        <begin position="37"/>
        <end position="48"/>
    </location>
</feature>
<dbReference type="Pfam" id="PF08177">
    <property type="entry name" value="SspN"/>
    <property type="match status" value="1"/>
</dbReference>
<organism evidence="4 5">
    <name type="scientific">Pontibacillus yanchengensis Y32</name>
    <dbReference type="NCBI Taxonomy" id="1385514"/>
    <lineage>
        <taxon>Bacteria</taxon>
        <taxon>Bacillati</taxon>
        <taxon>Bacillota</taxon>
        <taxon>Bacilli</taxon>
        <taxon>Bacillales</taxon>
        <taxon>Bacillaceae</taxon>
        <taxon>Pontibacillus</taxon>
    </lineage>
</organism>
<comment type="caution">
    <text evidence="4">The sequence shown here is derived from an EMBL/GenBank/DDBJ whole genome shotgun (WGS) entry which is preliminary data.</text>
</comment>
<protein>
    <recommendedName>
        <fullName evidence="2">Small, acid-soluble spore protein N</fullName>
        <shortName evidence="2">SASP N</shortName>
    </recommendedName>
</protein>
<comment type="induction">
    <text evidence="2">Expressed only in the forespore compartment of sporulating cells.</text>
</comment>
<dbReference type="GO" id="GO:0030436">
    <property type="term" value="P:asexual sporulation"/>
    <property type="evidence" value="ECO:0007669"/>
    <property type="project" value="UniProtKB-UniRule"/>
</dbReference>
<keyword evidence="5" id="KW-1185">Reference proteome</keyword>
<reference evidence="4 5" key="1">
    <citation type="journal article" date="2015" name="Stand. Genomic Sci.">
        <title>High quality draft genome sequence of the moderately halophilic bacterium Pontibacillus yanchengensis Y32(T) and comparison among Pontibacillus genomes.</title>
        <authorList>
            <person name="Huang J."/>
            <person name="Qiao Z.X."/>
            <person name="Tang J.W."/>
            <person name="Wang G."/>
        </authorList>
    </citation>
    <scope>NUCLEOTIDE SEQUENCE [LARGE SCALE GENOMIC DNA]</scope>
    <source>
        <strain evidence="4 5">Y32</strain>
    </source>
</reference>
<comment type="subcellular location">
    <subcellularLocation>
        <location evidence="2">Spore core</location>
    </subcellularLocation>
</comment>